<organism evidence="1 2">
    <name type="scientific">Nonomuraea purpurea</name>
    <dbReference type="NCBI Taxonomy" id="1849276"/>
    <lineage>
        <taxon>Bacteria</taxon>
        <taxon>Bacillati</taxon>
        <taxon>Actinomycetota</taxon>
        <taxon>Actinomycetes</taxon>
        <taxon>Streptosporangiales</taxon>
        <taxon>Streptosporangiaceae</taxon>
        <taxon>Nonomuraea</taxon>
    </lineage>
</organism>
<comment type="caution">
    <text evidence="1">The sequence shown here is derived from an EMBL/GenBank/DDBJ whole genome shotgun (WGS) entry which is preliminary data.</text>
</comment>
<evidence type="ECO:0000313" key="1">
    <source>
        <dbReference type="EMBL" id="MFC4016340.1"/>
    </source>
</evidence>
<accession>A0ABV8GQU8</accession>
<proteinExistence type="predicted"/>
<dbReference type="Proteomes" id="UP001595851">
    <property type="component" value="Unassembled WGS sequence"/>
</dbReference>
<dbReference type="EMBL" id="JBHSBI010000109">
    <property type="protein sequence ID" value="MFC4016340.1"/>
    <property type="molecule type" value="Genomic_DNA"/>
</dbReference>
<gene>
    <name evidence="1" type="ORF">ACFOY2_54710</name>
</gene>
<protein>
    <submittedName>
        <fullName evidence="1">Uncharacterized protein</fullName>
    </submittedName>
</protein>
<evidence type="ECO:0000313" key="2">
    <source>
        <dbReference type="Proteomes" id="UP001595851"/>
    </source>
</evidence>
<reference evidence="2" key="1">
    <citation type="journal article" date="2019" name="Int. J. Syst. Evol. Microbiol.">
        <title>The Global Catalogue of Microorganisms (GCM) 10K type strain sequencing project: providing services to taxonomists for standard genome sequencing and annotation.</title>
        <authorList>
            <consortium name="The Broad Institute Genomics Platform"/>
            <consortium name="The Broad Institute Genome Sequencing Center for Infectious Disease"/>
            <person name="Wu L."/>
            <person name="Ma J."/>
        </authorList>
    </citation>
    <scope>NUCLEOTIDE SEQUENCE [LARGE SCALE GENOMIC DNA]</scope>
    <source>
        <strain evidence="2">TBRC 1276</strain>
    </source>
</reference>
<keyword evidence="2" id="KW-1185">Reference proteome</keyword>
<name>A0ABV8GQU8_9ACTN</name>
<dbReference type="RefSeq" id="WP_379536123.1">
    <property type="nucleotide sequence ID" value="NZ_JBHSBI010000109.1"/>
</dbReference>
<sequence>MPPPSGGCGRSCAPCPGPAAQSPGLSRRLQSFYCEYARSWIDVKHGWGLTMQADEKDALTQMLGTC</sequence>